<evidence type="ECO:0000256" key="3">
    <source>
        <dbReference type="ARBA" id="ARBA00012229"/>
    </source>
</evidence>
<accession>A0A7T1F9Z3</accession>
<dbReference type="GO" id="GO:0008941">
    <property type="term" value="F:nitric oxide dioxygenase NAD(P)H activity"/>
    <property type="evidence" value="ECO:0007669"/>
    <property type="project" value="UniProtKB-EC"/>
</dbReference>
<keyword evidence="16" id="KW-1185">Reference proteome</keyword>
<keyword evidence="7" id="KW-0521">NADP</keyword>
<dbReference type="InterPro" id="IPR017938">
    <property type="entry name" value="Riboflavin_synthase-like_b-brl"/>
</dbReference>
<evidence type="ECO:0000256" key="6">
    <source>
        <dbReference type="ARBA" id="ARBA00022723"/>
    </source>
</evidence>
<proteinExistence type="inferred from homology"/>
<dbReference type="AlphaFoldDB" id="A0A7T1F9Z3"/>
<evidence type="ECO:0000313" key="16">
    <source>
        <dbReference type="Proteomes" id="UP000594455"/>
    </source>
</evidence>
<keyword evidence="4 12" id="KW-0349">Heme</keyword>
<keyword evidence="9" id="KW-0520">NAD</keyword>
<dbReference type="PROSITE" id="PS01033">
    <property type="entry name" value="GLOBIN"/>
    <property type="match status" value="1"/>
</dbReference>
<dbReference type="GO" id="GO:0019825">
    <property type="term" value="F:oxygen binding"/>
    <property type="evidence" value="ECO:0007669"/>
    <property type="project" value="InterPro"/>
</dbReference>
<evidence type="ECO:0000256" key="5">
    <source>
        <dbReference type="ARBA" id="ARBA00022621"/>
    </source>
</evidence>
<keyword evidence="6" id="KW-0479">Metal-binding</keyword>
<dbReference type="GO" id="GO:0071949">
    <property type="term" value="F:FAD binding"/>
    <property type="evidence" value="ECO:0007669"/>
    <property type="project" value="TreeGrafter"/>
</dbReference>
<feature type="domain" description="Globin" evidence="13">
    <location>
        <begin position="1"/>
        <end position="138"/>
    </location>
</feature>
<dbReference type="GO" id="GO:0046872">
    <property type="term" value="F:metal ion binding"/>
    <property type="evidence" value="ECO:0007669"/>
    <property type="project" value="UniProtKB-KW"/>
</dbReference>
<dbReference type="InterPro" id="IPR017927">
    <property type="entry name" value="FAD-bd_FR_type"/>
</dbReference>
<dbReference type="SUPFAM" id="SSF63380">
    <property type="entry name" value="Riboflavin synthase domain-like"/>
    <property type="match status" value="1"/>
</dbReference>
<comment type="catalytic activity">
    <reaction evidence="11">
        <text>2 nitric oxide + NADPH + 2 O2 = 2 nitrate + NADP(+) + H(+)</text>
        <dbReference type="Rhea" id="RHEA:19465"/>
        <dbReference type="ChEBI" id="CHEBI:15378"/>
        <dbReference type="ChEBI" id="CHEBI:15379"/>
        <dbReference type="ChEBI" id="CHEBI:16480"/>
        <dbReference type="ChEBI" id="CHEBI:17632"/>
        <dbReference type="ChEBI" id="CHEBI:57783"/>
        <dbReference type="ChEBI" id="CHEBI:58349"/>
        <dbReference type="EC" id="1.14.12.17"/>
    </reaction>
</comment>
<dbReference type="FunFam" id="1.10.490.10:FF:000003">
    <property type="entry name" value="Flavohemoprotein"/>
    <property type="match status" value="1"/>
</dbReference>
<dbReference type="Pfam" id="PF00970">
    <property type="entry name" value="FAD_binding_6"/>
    <property type="match status" value="1"/>
</dbReference>
<dbReference type="Pfam" id="PF00042">
    <property type="entry name" value="Globin"/>
    <property type="match status" value="1"/>
</dbReference>
<comment type="cofactor">
    <cofactor evidence="1">
        <name>heme b</name>
        <dbReference type="ChEBI" id="CHEBI:60344"/>
    </cofactor>
</comment>
<protein>
    <recommendedName>
        <fullName evidence="3">nitric oxide dioxygenase</fullName>
        <ecNumber evidence="3">1.14.12.17</ecNumber>
    </recommendedName>
</protein>
<dbReference type="PANTHER" id="PTHR43396:SF3">
    <property type="entry name" value="FLAVOHEMOPROTEIN"/>
    <property type="match status" value="1"/>
</dbReference>
<dbReference type="EMBL" id="CP064056">
    <property type="protein sequence ID" value="QPM75473.1"/>
    <property type="molecule type" value="Genomic_DNA"/>
</dbReference>
<dbReference type="InterPro" id="IPR012292">
    <property type="entry name" value="Globin/Proto"/>
</dbReference>
<evidence type="ECO:0000256" key="9">
    <source>
        <dbReference type="ARBA" id="ARBA00023027"/>
    </source>
</evidence>
<organism evidence="15 16">
    <name type="scientific">Staphylococcus lloydii</name>
    <dbReference type="NCBI Taxonomy" id="2781774"/>
    <lineage>
        <taxon>Bacteria</taxon>
        <taxon>Bacillati</taxon>
        <taxon>Bacillota</taxon>
        <taxon>Bacilli</taxon>
        <taxon>Bacillales</taxon>
        <taxon>Staphylococcaceae</taxon>
        <taxon>Staphylococcus</taxon>
    </lineage>
</organism>
<dbReference type="SUPFAM" id="SSF46458">
    <property type="entry name" value="Globin-like"/>
    <property type="match status" value="1"/>
</dbReference>
<evidence type="ECO:0000256" key="4">
    <source>
        <dbReference type="ARBA" id="ARBA00022617"/>
    </source>
</evidence>
<dbReference type="InterPro" id="IPR009050">
    <property type="entry name" value="Globin-like_sf"/>
</dbReference>
<evidence type="ECO:0000259" key="14">
    <source>
        <dbReference type="PROSITE" id="PS51384"/>
    </source>
</evidence>
<dbReference type="SUPFAM" id="SSF52343">
    <property type="entry name" value="Ferredoxin reductase-like, C-terminal NADP-linked domain"/>
    <property type="match status" value="1"/>
</dbReference>
<evidence type="ECO:0000256" key="11">
    <source>
        <dbReference type="ARBA" id="ARBA00049433"/>
    </source>
</evidence>
<dbReference type="KEGG" id="sllo:ISP08_01705"/>
<evidence type="ECO:0000256" key="8">
    <source>
        <dbReference type="ARBA" id="ARBA00023004"/>
    </source>
</evidence>
<dbReference type="Gene3D" id="1.10.490.10">
    <property type="entry name" value="Globins"/>
    <property type="match status" value="1"/>
</dbReference>
<reference evidence="15 16" key="1">
    <citation type="submission" date="2020-10" db="EMBL/GenBank/DDBJ databases">
        <title>Closed genome sequences of Staphylococcus lloydii sp. nov. and Staphylococcus durrellii sp. nov. Isolated from Captive Fruit Bats (Pteropus livingstonii).</title>
        <authorList>
            <person name="Fountain K."/>
        </authorList>
    </citation>
    <scope>NUCLEOTIDE SEQUENCE [LARGE SCALE GENOMIC DNA]</scope>
    <source>
        <strain evidence="15 16">23_2_7_LY</strain>
    </source>
</reference>
<keyword evidence="12" id="KW-0813">Transport</keyword>
<dbReference type="EC" id="1.14.12.17" evidence="3"/>
<comment type="similarity">
    <text evidence="2">In the C-terminal section; belongs to the flavoprotein pyridine nucleotide cytochrome reductase family.</text>
</comment>
<dbReference type="CDD" id="cd06184">
    <property type="entry name" value="flavohem_like_fad_nad_binding"/>
    <property type="match status" value="1"/>
</dbReference>
<sequence>MLTEKEIQTIRETVPLLKEHGQTITSKFYDRLFIEHPELKNVFNQTNQKKGLQSSALAMAVLAAAEHIDDLSPIVPVIMPVVYKHCALQVLPEHYPIVGENLLWAIKEVTGLTDDSEVIQTWGKAYQEIADAFIGLEQQVYEQMAWSGFKPFEITNISQETSIIKSFTVKSDDIDLSQFTPGQYITVDIDSPKLPYNAKRHYSIVDGGKDYLTFGVRRDVSEGHEGEVSTILHDDIEVGDTISLSAPVGGFGVVNSENKQLFLGSGVGVTPLVSMFRQAVSEHTPSTFVQVTSDSDNVAFEEMLKTIEQQDDNSNLALHYRDTEGYIKAEDLQQLIDEDTEIYVCGGQSFINSMIVNLQTLNVPQGKIHFETFVPRLSFAV</sequence>
<comment type="similarity">
    <text evidence="12">Belongs to the globin family.</text>
</comment>
<name>A0A7T1F9Z3_9STAP</name>
<dbReference type="InterPro" id="IPR008333">
    <property type="entry name" value="Cbr1-like_FAD-bd_dom"/>
</dbReference>
<dbReference type="Proteomes" id="UP000594455">
    <property type="component" value="Chromosome"/>
</dbReference>
<dbReference type="Pfam" id="PF00175">
    <property type="entry name" value="NAD_binding_1"/>
    <property type="match status" value="1"/>
</dbReference>
<dbReference type="GO" id="GO:0046210">
    <property type="term" value="P:nitric oxide catabolic process"/>
    <property type="evidence" value="ECO:0007669"/>
    <property type="project" value="TreeGrafter"/>
</dbReference>
<dbReference type="InterPro" id="IPR000971">
    <property type="entry name" value="Globin"/>
</dbReference>
<keyword evidence="15" id="KW-0223">Dioxygenase</keyword>
<dbReference type="PANTHER" id="PTHR43396">
    <property type="entry name" value="FLAVOHEMOPROTEIN"/>
    <property type="match status" value="1"/>
</dbReference>
<evidence type="ECO:0000256" key="1">
    <source>
        <dbReference type="ARBA" id="ARBA00001970"/>
    </source>
</evidence>
<evidence type="ECO:0000313" key="15">
    <source>
        <dbReference type="EMBL" id="QPM75473.1"/>
    </source>
</evidence>
<keyword evidence="8" id="KW-0408">Iron</keyword>
<feature type="domain" description="FAD-binding FR-type" evidence="14">
    <location>
        <begin position="147"/>
        <end position="254"/>
    </location>
</feature>
<dbReference type="PROSITE" id="PS51384">
    <property type="entry name" value="FAD_FR"/>
    <property type="match status" value="1"/>
</dbReference>
<gene>
    <name evidence="15" type="ORF">ISP08_01705</name>
</gene>
<dbReference type="PRINTS" id="PR00409">
    <property type="entry name" value="PHDIOXRDTASE"/>
</dbReference>
<evidence type="ECO:0000256" key="2">
    <source>
        <dbReference type="ARBA" id="ARBA00006401"/>
    </source>
</evidence>
<keyword evidence="5 12" id="KW-0561">Oxygen transport</keyword>
<evidence type="ECO:0000259" key="13">
    <source>
        <dbReference type="PROSITE" id="PS01033"/>
    </source>
</evidence>
<dbReference type="GO" id="GO:0071500">
    <property type="term" value="P:cellular response to nitrosative stress"/>
    <property type="evidence" value="ECO:0007669"/>
    <property type="project" value="TreeGrafter"/>
</dbReference>
<evidence type="ECO:0000256" key="10">
    <source>
        <dbReference type="ARBA" id="ARBA00048649"/>
    </source>
</evidence>
<dbReference type="InterPro" id="IPR039261">
    <property type="entry name" value="FNR_nucleotide-bd"/>
</dbReference>
<evidence type="ECO:0000256" key="12">
    <source>
        <dbReference type="RuleBase" id="RU000356"/>
    </source>
</evidence>
<dbReference type="GO" id="GO:0020037">
    <property type="term" value="F:heme binding"/>
    <property type="evidence" value="ECO:0007669"/>
    <property type="project" value="InterPro"/>
</dbReference>
<dbReference type="InterPro" id="IPR001433">
    <property type="entry name" value="OxRdtase_FAD/NAD-bd"/>
</dbReference>
<dbReference type="RefSeq" id="WP_048793760.1">
    <property type="nucleotide sequence ID" value="NZ_CP064056.1"/>
</dbReference>
<comment type="catalytic activity">
    <reaction evidence="10">
        <text>2 nitric oxide + NADH + 2 O2 = 2 nitrate + NAD(+) + H(+)</text>
        <dbReference type="Rhea" id="RHEA:19469"/>
        <dbReference type="ChEBI" id="CHEBI:15378"/>
        <dbReference type="ChEBI" id="CHEBI:15379"/>
        <dbReference type="ChEBI" id="CHEBI:16480"/>
        <dbReference type="ChEBI" id="CHEBI:17632"/>
        <dbReference type="ChEBI" id="CHEBI:57540"/>
        <dbReference type="ChEBI" id="CHEBI:57945"/>
        <dbReference type="EC" id="1.14.12.17"/>
    </reaction>
</comment>
<dbReference type="Gene3D" id="2.40.30.10">
    <property type="entry name" value="Translation factors"/>
    <property type="match status" value="1"/>
</dbReference>
<evidence type="ECO:0000256" key="7">
    <source>
        <dbReference type="ARBA" id="ARBA00022857"/>
    </source>
</evidence>
<keyword evidence="15" id="KW-0560">Oxidoreductase</keyword>
<dbReference type="Gene3D" id="3.40.50.80">
    <property type="entry name" value="Nucleotide-binding domain of ferredoxin-NADP reductase (FNR) module"/>
    <property type="match status" value="1"/>
</dbReference>
<dbReference type="GO" id="GO:0005344">
    <property type="term" value="F:oxygen carrier activity"/>
    <property type="evidence" value="ECO:0007669"/>
    <property type="project" value="UniProtKB-KW"/>
</dbReference>